<dbReference type="AlphaFoldDB" id="A0AAP8GPI7"/>
<feature type="transmembrane region" description="Helical" evidence="1">
    <location>
        <begin position="113"/>
        <end position="133"/>
    </location>
</feature>
<gene>
    <name evidence="2" type="ORF">CGZ54_03115</name>
</gene>
<name>A0AAP8GPI7_9ENTR</name>
<keyword evidence="1" id="KW-0812">Transmembrane</keyword>
<evidence type="ECO:0000256" key="1">
    <source>
        <dbReference type="SAM" id="Phobius"/>
    </source>
</evidence>
<evidence type="ECO:0000313" key="3">
    <source>
        <dbReference type="Proteomes" id="UP000231328"/>
    </source>
</evidence>
<dbReference type="Proteomes" id="UP000231328">
    <property type="component" value="Unassembled WGS sequence"/>
</dbReference>
<dbReference type="EMBL" id="NMVR01000004">
    <property type="protein sequence ID" value="PJG41015.1"/>
    <property type="molecule type" value="Genomic_DNA"/>
</dbReference>
<keyword evidence="1" id="KW-1133">Transmembrane helix</keyword>
<comment type="caution">
    <text evidence="2">The sequence shown here is derived from an EMBL/GenBank/DDBJ whole genome shotgun (WGS) entry which is preliminary data.</text>
</comment>
<keyword evidence="1" id="KW-0472">Membrane</keyword>
<accession>A0AAP8GPI7</accession>
<organism evidence="2 3">
    <name type="scientific">Enterobacter hormaechei</name>
    <dbReference type="NCBI Taxonomy" id="158836"/>
    <lineage>
        <taxon>Bacteria</taxon>
        <taxon>Pseudomonadati</taxon>
        <taxon>Pseudomonadota</taxon>
        <taxon>Gammaproteobacteria</taxon>
        <taxon>Enterobacterales</taxon>
        <taxon>Enterobacteriaceae</taxon>
        <taxon>Enterobacter</taxon>
        <taxon>Enterobacter cloacae complex</taxon>
    </lineage>
</organism>
<proteinExistence type="predicted"/>
<protein>
    <submittedName>
        <fullName evidence="2">Uncharacterized protein</fullName>
    </submittedName>
</protein>
<evidence type="ECO:0000313" key="2">
    <source>
        <dbReference type="EMBL" id="PJG41015.1"/>
    </source>
</evidence>
<sequence length="134" mass="14599">MHIDIPGAINDYFTVSGSEEKTYKSNRSRIRALVEIRNQKIQQVIADGGNIHTASLDLQDQVSDFFSEAPVEAQVVLFETLAEEMLASASAINDETTKLNAQVASSEATGHAIGQWIGAGILLVFLLFMFGLLK</sequence>
<reference evidence="2 3" key="1">
    <citation type="submission" date="2017-07" db="EMBL/GenBank/DDBJ databases">
        <title>Draft genome sequence of Enterobacter cloacae ST128, a clinical strain coproducing KPC-2 and NDM-1 carbapenemases.</title>
        <authorList>
            <person name="Li X."/>
        </authorList>
    </citation>
    <scope>NUCLEOTIDE SEQUENCE [LARGE SCALE GENOMIC DNA]</scope>
    <source>
        <strain evidence="2 3">HBY</strain>
    </source>
</reference>
<dbReference type="RefSeq" id="WP_032676268.1">
    <property type="nucleotide sequence ID" value="NZ_CABGQC010000001.1"/>
</dbReference>